<accession>B3QM71</accession>
<dbReference type="AlphaFoldDB" id="B3QM71"/>
<dbReference type="EMBL" id="CP001099">
    <property type="protein sequence ID" value="ACF11024.1"/>
    <property type="molecule type" value="Genomic_DNA"/>
</dbReference>
<dbReference type="HOGENOM" id="CLU_086289_0_0_10"/>
<protein>
    <recommendedName>
        <fullName evidence="3">Cache domain-containing protein</fullName>
    </recommendedName>
</protein>
<dbReference type="eggNOG" id="COG0834">
    <property type="taxonomic scope" value="Bacteria"/>
</dbReference>
<dbReference type="KEGG" id="cpc:Cpar_0604"/>
<keyword evidence="2" id="KW-1185">Reference proteome</keyword>
<dbReference type="Proteomes" id="UP000008811">
    <property type="component" value="Chromosome"/>
</dbReference>
<organism evidence="1 2">
    <name type="scientific">Chlorobaculum parvum (strain DSM 263 / NCIMB 8327)</name>
    <name type="common">Chlorobium vibrioforme subsp. thiosulfatophilum</name>
    <dbReference type="NCBI Taxonomy" id="517417"/>
    <lineage>
        <taxon>Bacteria</taxon>
        <taxon>Pseudomonadati</taxon>
        <taxon>Chlorobiota</taxon>
        <taxon>Chlorobiia</taxon>
        <taxon>Chlorobiales</taxon>
        <taxon>Chlorobiaceae</taxon>
        <taxon>Chlorobaculum</taxon>
    </lineage>
</organism>
<evidence type="ECO:0000313" key="2">
    <source>
        <dbReference type="Proteomes" id="UP000008811"/>
    </source>
</evidence>
<reference evidence="1" key="1">
    <citation type="submission" date="2008-06" db="EMBL/GenBank/DDBJ databases">
        <title>Complete sequence of Chlorobaculum parvum NCIB 8327.</title>
        <authorList>
            <consortium name="US DOE Joint Genome Institute"/>
            <person name="Lucas S."/>
            <person name="Copeland A."/>
            <person name="Lapidus A."/>
            <person name="Glavina del Rio T."/>
            <person name="Dalin E."/>
            <person name="Tice H."/>
            <person name="Bruce D."/>
            <person name="Goodwin L."/>
            <person name="Pitluck S."/>
            <person name="Schmutz J."/>
            <person name="Larimer F."/>
            <person name="Land M."/>
            <person name="Hauser L."/>
            <person name="Kyrpides N."/>
            <person name="Mikhailova N."/>
            <person name="Zhao F."/>
            <person name="Li T."/>
            <person name="Liu Z."/>
            <person name="Overmann J."/>
            <person name="Bryant D.A."/>
            <person name="Richardson P."/>
        </authorList>
    </citation>
    <scope>NUCLEOTIDE SEQUENCE [LARGE SCALE GENOMIC DNA]</scope>
    <source>
        <strain evidence="1">NCIB 8327</strain>
    </source>
</reference>
<gene>
    <name evidence="1" type="ordered locus">Cpar_0604</name>
</gene>
<proteinExistence type="predicted"/>
<dbReference type="STRING" id="517417.Cpar_0604"/>
<dbReference type="Gene3D" id="3.30.450.20">
    <property type="entry name" value="PAS domain"/>
    <property type="match status" value="1"/>
</dbReference>
<name>B3QM71_CHLP8</name>
<evidence type="ECO:0008006" key="3">
    <source>
        <dbReference type="Google" id="ProtNLM"/>
    </source>
</evidence>
<evidence type="ECO:0000313" key="1">
    <source>
        <dbReference type="EMBL" id="ACF11024.1"/>
    </source>
</evidence>
<sequence length="281" mass="31248">MFMVFNTQPERGFRMSRFISILMSAVLALCLLTVRAEAKTEPVPVKLEPEVALGAYMGLLEEHLGGILRTEKVVAESIEAMSGRWDMVWPLLARFSQDLPTDAAVWYMMPDGRYFSTAKGGLTDQNLSDRAYFPTLKAGKEVLGELVISKSIGQRSIIVATPVFSAEGKLVAAIGVSVDAVKLAELVESRMTLPDNTYFYALDANTKVTLHRYQARLFKTVSEVGNDESLGDDFKKVMGKEQGVFDYSLNGKNMTSIFRKSPVLGWYFFIAQEAQEAQEVK</sequence>
<dbReference type="CDD" id="cd12912">
    <property type="entry name" value="PDC2_MCP_like"/>
    <property type="match status" value="1"/>
</dbReference>
<dbReference type="InterPro" id="IPR029151">
    <property type="entry name" value="Sensor-like_sf"/>
</dbReference>
<dbReference type="CDD" id="cd12914">
    <property type="entry name" value="PDC1_DGC_like"/>
    <property type="match status" value="1"/>
</dbReference>
<dbReference type="SUPFAM" id="SSF103190">
    <property type="entry name" value="Sensory domain-like"/>
    <property type="match status" value="1"/>
</dbReference>